<proteinExistence type="predicted"/>
<evidence type="ECO:0000259" key="8">
    <source>
        <dbReference type="PROSITE" id="PS50110"/>
    </source>
</evidence>
<dbReference type="InterPro" id="IPR036388">
    <property type="entry name" value="WH-like_DNA-bd_sf"/>
</dbReference>
<evidence type="ECO:0008006" key="12">
    <source>
        <dbReference type="Google" id="ProtNLM"/>
    </source>
</evidence>
<accession>A0A178M4C4</accession>
<keyword evidence="5" id="KW-0804">Transcription</keyword>
<feature type="domain" description="Response regulatory" evidence="8">
    <location>
        <begin position="12"/>
        <end position="126"/>
    </location>
</feature>
<dbReference type="InterPro" id="IPR001789">
    <property type="entry name" value="Sig_transdc_resp-reg_receiver"/>
</dbReference>
<evidence type="ECO:0000256" key="1">
    <source>
        <dbReference type="ARBA" id="ARBA00022553"/>
    </source>
</evidence>
<dbReference type="Pfam" id="PF00072">
    <property type="entry name" value="Response_reg"/>
    <property type="match status" value="1"/>
</dbReference>
<dbReference type="SUPFAM" id="SSF52172">
    <property type="entry name" value="CheY-like"/>
    <property type="match status" value="1"/>
</dbReference>
<evidence type="ECO:0000256" key="6">
    <source>
        <dbReference type="PROSITE-ProRule" id="PRU00169"/>
    </source>
</evidence>
<gene>
    <name evidence="10" type="ORF">A6A03_03950</name>
</gene>
<protein>
    <recommendedName>
        <fullName evidence="12">DNA-binding response regulator</fullName>
    </recommendedName>
</protein>
<organism evidence="10 11">
    <name type="scientific">Chloroflexus islandicus</name>
    <dbReference type="NCBI Taxonomy" id="1707952"/>
    <lineage>
        <taxon>Bacteria</taxon>
        <taxon>Bacillati</taxon>
        <taxon>Chloroflexota</taxon>
        <taxon>Chloroflexia</taxon>
        <taxon>Chloroflexales</taxon>
        <taxon>Chloroflexineae</taxon>
        <taxon>Chloroflexaceae</taxon>
        <taxon>Chloroflexus</taxon>
    </lineage>
</organism>
<dbReference type="GO" id="GO:0000976">
    <property type="term" value="F:transcription cis-regulatory region binding"/>
    <property type="evidence" value="ECO:0007669"/>
    <property type="project" value="TreeGrafter"/>
</dbReference>
<dbReference type="Pfam" id="PF00486">
    <property type="entry name" value="Trans_reg_C"/>
    <property type="match status" value="1"/>
</dbReference>
<dbReference type="SMART" id="SM00862">
    <property type="entry name" value="Trans_reg_C"/>
    <property type="match status" value="1"/>
</dbReference>
<evidence type="ECO:0000256" key="4">
    <source>
        <dbReference type="ARBA" id="ARBA00023125"/>
    </source>
</evidence>
<feature type="modified residue" description="4-aspartylphosphate" evidence="6">
    <location>
        <position position="61"/>
    </location>
</feature>
<comment type="caution">
    <text evidence="10">The sequence shown here is derived from an EMBL/GenBank/DDBJ whole genome shotgun (WGS) entry which is preliminary data.</text>
</comment>
<dbReference type="SUPFAM" id="SSF46894">
    <property type="entry name" value="C-terminal effector domain of the bipartite response regulators"/>
    <property type="match status" value="1"/>
</dbReference>
<dbReference type="Gene3D" id="6.10.250.690">
    <property type="match status" value="1"/>
</dbReference>
<evidence type="ECO:0000256" key="2">
    <source>
        <dbReference type="ARBA" id="ARBA00023012"/>
    </source>
</evidence>
<dbReference type="GO" id="GO:0005829">
    <property type="term" value="C:cytosol"/>
    <property type="evidence" value="ECO:0007669"/>
    <property type="project" value="TreeGrafter"/>
</dbReference>
<dbReference type="AlphaFoldDB" id="A0A178M4C4"/>
<evidence type="ECO:0000256" key="3">
    <source>
        <dbReference type="ARBA" id="ARBA00023015"/>
    </source>
</evidence>
<dbReference type="STRING" id="1707952.A6A03_03950"/>
<dbReference type="InterPro" id="IPR016032">
    <property type="entry name" value="Sig_transdc_resp-reg_C-effctor"/>
</dbReference>
<dbReference type="InterPro" id="IPR011006">
    <property type="entry name" value="CheY-like_superfamily"/>
</dbReference>
<keyword evidence="4 7" id="KW-0238">DNA-binding</keyword>
<keyword evidence="3" id="KW-0805">Transcription regulation</keyword>
<dbReference type="Proteomes" id="UP000078287">
    <property type="component" value="Unassembled WGS sequence"/>
</dbReference>
<evidence type="ECO:0000256" key="7">
    <source>
        <dbReference type="PROSITE-ProRule" id="PRU01091"/>
    </source>
</evidence>
<dbReference type="SMART" id="SM00448">
    <property type="entry name" value="REC"/>
    <property type="match status" value="1"/>
</dbReference>
<keyword evidence="11" id="KW-1185">Reference proteome</keyword>
<dbReference type="GO" id="GO:0000156">
    <property type="term" value="F:phosphorelay response regulator activity"/>
    <property type="evidence" value="ECO:0007669"/>
    <property type="project" value="TreeGrafter"/>
</dbReference>
<feature type="domain" description="OmpR/PhoB-type" evidence="9">
    <location>
        <begin position="135"/>
        <end position="233"/>
    </location>
</feature>
<name>A0A178M4C4_9CHLR</name>
<dbReference type="PANTHER" id="PTHR48111">
    <property type="entry name" value="REGULATOR OF RPOS"/>
    <property type="match status" value="1"/>
</dbReference>
<dbReference type="EMBL" id="LWQS01000082">
    <property type="protein sequence ID" value="OAN42913.1"/>
    <property type="molecule type" value="Genomic_DNA"/>
</dbReference>
<sequence length="236" mass="27044">MTAETIEEQIVRILIVEDDKRLARLIERVLREERYTVDIAHDGESGLDLLLQGAYDVAVIDWMLPGRDGPSLCRAARAARLPTALLLLTARGQIEDKVLGFESGADDYLVKPFAFEELLARVRALSRRFNPNLGNDELRHGDIVLDLRSYTARRGERRLDLTPTEWRLLEYLLRNAGQTLTRQQILDYVWSFEHDVQPQMVDVYVSYLRRKLNAPGEADPIVTVRGIGYRLEAERA</sequence>
<keyword evidence="2" id="KW-0902">Two-component regulatory system</keyword>
<dbReference type="PROSITE" id="PS51755">
    <property type="entry name" value="OMPR_PHOB"/>
    <property type="match status" value="1"/>
</dbReference>
<dbReference type="PANTHER" id="PTHR48111:SF22">
    <property type="entry name" value="REGULATOR OF RPOS"/>
    <property type="match status" value="1"/>
</dbReference>
<reference evidence="10 11" key="1">
    <citation type="submission" date="2016-04" db="EMBL/GenBank/DDBJ databases">
        <title>Chloroflexus islandicus sp. nov., a thermophilic filamentous anoxygenic phototrophic bacterium from geyser Strokkur (Iceland).</title>
        <authorList>
            <person name="Gaisin V.A."/>
            <person name="Kalashnikov A.M."/>
            <person name="Sukhacheva M.V."/>
            <person name="Grouzdev D.S."/>
            <person name="Ivanov T.M."/>
            <person name="Kuznetsov B."/>
            <person name="Gorlenko V.M."/>
        </authorList>
    </citation>
    <scope>NUCLEOTIDE SEQUENCE [LARGE SCALE GENOMIC DNA]</scope>
    <source>
        <strain evidence="11">isl-2</strain>
    </source>
</reference>
<dbReference type="InterPro" id="IPR039420">
    <property type="entry name" value="WalR-like"/>
</dbReference>
<dbReference type="GO" id="GO:0006355">
    <property type="term" value="P:regulation of DNA-templated transcription"/>
    <property type="evidence" value="ECO:0007669"/>
    <property type="project" value="InterPro"/>
</dbReference>
<evidence type="ECO:0000313" key="11">
    <source>
        <dbReference type="Proteomes" id="UP000078287"/>
    </source>
</evidence>
<dbReference type="PROSITE" id="PS50110">
    <property type="entry name" value="RESPONSE_REGULATORY"/>
    <property type="match status" value="1"/>
</dbReference>
<evidence type="ECO:0000259" key="9">
    <source>
        <dbReference type="PROSITE" id="PS51755"/>
    </source>
</evidence>
<dbReference type="InterPro" id="IPR001867">
    <property type="entry name" value="OmpR/PhoB-type_DNA-bd"/>
</dbReference>
<evidence type="ECO:0000313" key="10">
    <source>
        <dbReference type="EMBL" id="OAN42913.1"/>
    </source>
</evidence>
<dbReference type="GO" id="GO:0032993">
    <property type="term" value="C:protein-DNA complex"/>
    <property type="evidence" value="ECO:0007669"/>
    <property type="project" value="TreeGrafter"/>
</dbReference>
<dbReference type="FunFam" id="1.10.10.10:FF:000005">
    <property type="entry name" value="Two-component system response regulator"/>
    <property type="match status" value="1"/>
</dbReference>
<feature type="DNA-binding region" description="OmpR/PhoB-type" evidence="7">
    <location>
        <begin position="135"/>
        <end position="233"/>
    </location>
</feature>
<dbReference type="Gene3D" id="1.10.10.10">
    <property type="entry name" value="Winged helix-like DNA-binding domain superfamily/Winged helix DNA-binding domain"/>
    <property type="match status" value="1"/>
</dbReference>
<evidence type="ECO:0000256" key="5">
    <source>
        <dbReference type="ARBA" id="ARBA00023163"/>
    </source>
</evidence>
<keyword evidence="1 6" id="KW-0597">Phosphoprotein</keyword>
<dbReference type="Gene3D" id="3.40.50.2300">
    <property type="match status" value="1"/>
</dbReference>
<dbReference type="CDD" id="cd00383">
    <property type="entry name" value="trans_reg_C"/>
    <property type="match status" value="1"/>
</dbReference>